<evidence type="ECO:0000256" key="2">
    <source>
        <dbReference type="ARBA" id="ARBA00022448"/>
    </source>
</evidence>
<dbReference type="PRINTS" id="PR01084">
    <property type="entry name" value="NAHEXCHNGR"/>
</dbReference>
<reference evidence="16 17" key="1">
    <citation type="journal article" date="2018" name="Proc. Natl. Acad. Sci. U.S.A.">
        <title>Draft genome sequence of Camellia sinensis var. sinensis provides insights into the evolution of the tea genome and tea quality.</title>
        <authorList>
            <person name="Wei C."/>
            <person name="Yang H."/>
            <person name="Wang S."/>
            <person name="Zhao J."/>
            <person name="Liu C."/>
            <person name="Gao L."/>
            <person name="Xia E."/>
            <person name="Lu Y."/>
            <person name="Tai Y."/>
            <person name="She G."/>
            <person name="Sun J."/>
            <person name="Cao H."/>
            <person name="Tong W."/>
            <person name="Gao Q."/>
            <person name="Li Y."/>
            <person name="Deng W."/>
            <person name="Jiang X."/>
            <person name="Wang W."/>
            <person name="Chen Q."/>
            <person name="Zhang S."/>
            <person name="Li H."/>
            <person name="Wu J."/>
            <person name="Wang P."/>
            <person name="Li P."/>
            <person name="Shi C."/>
            <person name="Zheng F."/>
            <person name="Jian J."/>
            <person name="Huang B."/>
            <person name="Shan D."/>
            <person name="Shi M."/>
            <person name="Fang C."/>
            <person name="Yue Y."/>
            <person name="Li F."/>
            <person name="Li D."/>
            <person name="Wei S."/>
            <person name="Han B."/>
            <person name="Jiang C."/>
            <person name="Yin Y."/>
            <person name="Xia T."/>
            <person name="Zhang Z."/>
            <person name="Bennetzen J.L."/>
            <person name="Zhao S."/>
            <person name="Wan X."/>
        </authorList>
    </citation>
    <scope>NUCLEOTIDE SEQUENCE [LARGE SCALE GENOMIC DNA]</scope>
    <source>
        <strain evidence="17">cv. Shuchazao</strain>
        <tissue evidence="16">Leaf</tissue>
    </source>
</reference>
<feature type="transmembrane region" description="Helical" evidence="14">
    <location>
        <begin position="419"/>
        <end position="439"/>
    </location>
</feature>
<dbReference type="GO" id="GO:0015385">
    <property type="term" value="F:sodium:proton antiporter activity"/>
    <property type="evidence" value="ECO:0007669"/>
    <property type="project" value="InterPro"/>
</dbReference>
<evidence type="ECO:0000313" key="16">
    <source>
        <dbReference type="EMBL" id="THG06113.1"/>
    </source>
</evidence>
<accession>A0A4S4DSE3</accession>
<comment type="subcellular location">
    <subcellularLocation>
        <location evidence="1">Membrane</location>
        <topology evidence="1">Multi-pass membrane protein</topology>
    </subcellularLocation>
</comment>
<evidence type="ECO:0000256" key="7">
    <source>
        <dbReference type="ARBA" id="ARBA00023053"/>
    </source>
</evidence>
<comment type="similarity">
    <text evidence="13">Belongs to the monovalent cation:proton antiporter 1 (CPA1) transporter (TC 2.A.36) family.</text>
</comment>
<feature type="transmembrane region" description="Helical" evidence="14">
    <location>
        <begin position="79"/>
        <end position="101"/>
    </location>
</feature>
<feature type="domain" description="Cation/H+ exchanger transmembrane" evidence="15">
    <location>
        <begin position="44"/>
        <end position="444"/>
    </location>
</feature>
<dbReference type="InterPro" id="IPR004709">
    <property type="entry name" value="NaH_exchanger"/>
</dbReference>
<keyword evidence="13" id="KW-0050">Antiport</keyword>
<keyword evidence="4 13" id="KW-0812">Transmembrane</keyword>
<dbReference type="STRING" id="542762.A0A4S4DSE3"/>
<comment type="catalytic activity">
    <reaction evidence="12">
        <text>K(+)(in) + H(+)(out) = K(+)(out) + H(+)(in)</text>
        <dbReference type="Rhea" id="RHEA:29467"/>
        <dbReference type="ChEBI" id="CHEBI:15378"/>
        <dbReference type="ChEBI" id="CHEBI:29103"/>
    </reaction>
</comment>
<keyword evidence="17" id="KW-1185">Reference proteome</keyword>
<evidence type="ECO:0000256" key="8">
    <source>
        <dbReference type="ARBA" id="ARBA00023065"/>
    </source>
</evidence>
<protein>
    <recommendedName>
        <fullName evidence="13">Sodium/hydrogen exchanger</fullName>
    </recommendedName>
</protein>
<evidence type="ECO:0000256" key="10">
    <source>
        <dbReference type="ARBA" id="ARBA00023201"/>
    </source>
</evidence>
<evidence type="ECO:0000256" key="1">
    <source>
        <dbReference type="ARBA" id="ARBA00004141"/>
    </source>
</evidence>
<dbReference type="PANTHER" id="PTHR10110:SF197">
    <property type="entry name" value="SODIUM_HYDROGEN EXCHANGER"/>
    <property type="match status" value="1"/>
</dbReference>
<keyword evidence="5" id="KW-0630">Potassium</keyword>
<evidence type="ECO:0000256" key="5">
    <source>
        <dbReference type="ARBA" id="ARBA00022958"/>
    </source>
</evidence>
<evidence type="ECO:0000313" key="17">
    <source>
        <dbReference type="Proteomes" id="UP000306102"/>
    </source>
</evidence>
<feature type="transmembrane region" description="Helical" evidence="14">
    <location>
        <begin position="220"/>
        <end position="242"/>
    </location>
</feature>
<dbReference type="InterPro" id="IPR006153">
    <property type="entry name" value="Cation/H_exchanger_TM"/>
</dbReference>
<keyword evidence="7" id="KW-0915">Sodium</keyword>
<evidence type="ECO:0000256" key="3">
    <source>
        <dbReference type="ARBA" id="ARBA00022538"/>
    </source>
</evidence>
<evidence type="ECO:0000256" key="4">
    <source>
        <dbReference type="ARBA" id="ARBA00022692"/>
    </source>
</evidence>
<keyword evidence="10 13" id="KW-0739">Sodium transport</keyword>
<keyword evidence="8 13" id="KW-0406">Ion transport</keyword>
<keyword evidence="9 14" id="KW-0472">Membrane</keyword>
<sequence>MAISETFAFLLSLPTSSSILNTDTVIAVTVFITLLCACIVIGHLLEENRWANESITALLLGLATGLVVLLITKCQSSRLLVFSEDLFFIYLLPPIIFNAGFQVKKKQFFKNFSIILMFGICGTIISFCLISVGAYWLFKWIGVKSLEIKDYLAIGAILSATDSVCTLQVLNQDDTPFLYSVVFGEGVVNDATSIVLFNAVQSLDVRNVDFLTALKLLGTFLYLFFTSTALGIAVGLLSAYTIKTLYFGRHSTDREVAIMMLLAYLSYMIAELLSLSGILTIFFCGIVMSHYTWHNVTESSRLTTKHGFATISFIAETFIFLYVGMDALDIDKWRQSKASASTSVAVSSTFFALVLVGRAAFVYPLANISNCFKRRDSSKIALKQQFIVWWAGLMRGAVTVALSYNQFSSSGTDSPERSLMITSTIIVVLFSTVVFGSITKPLIEALLLRHAKPTSVSDVGDFASLEDLRLLFLENGDPTDNGSGQTVPRRNSLRLLIAHPSSTVHYFWRKFDDRFMRPVFGGRGFVPFVPSSPTGAADETS</sequence>
<dbReference type="PANTHER" id="PTHR10110">
    <property type="entry name" value="SODIUM/HYDROGEN EXCHANGER"/>
    <property type="match status" value="1"/>
</dbReference>
<proteinExistence type="inferred from homology"/>
<keyword evidence="2 13" id="KW-0813">Transport</keyword>
<keyword evidence="6 14" id="KW-1133">Transmembrane helix</keyword>
<dbReference type="EMBL" id="SDRB02010499">
    <property type="protein sequence ID" value="THG06113.1"/>
    <property type="molecule type" value="Genomic_DNA"/>
</dbReference>
<feature type="transmembrane region" description="Helical" evidence="14">
    <location>
        <begin position="387"/>
        <end position="407"/>
    </location>
</feature>
<feature type="transmembrane region" description="Helical" evidence="14">
    <location>
        <begin position="308"/>
        <end position="325"/>
    </location>
</feature>
<dbReference type="GO" id="GO:0005886">
    <property type="term" value="C:plasma membrane"/>
    <property type="evidence" value="ECO:0007669"/>
    <property type="project" value="TreeGrafter"/>
</dbReference>
<evidence type="ECO:0000256" key="13">
    <source>
        <dbReference type="RuleBase" id="RU003722"/>
    </source>
</evidence>
<dbReference type="Gene3D" id="6.10.140.1330">
    <property type="match status" value="1"/>
</dbReference>
<feature type="transmembrane region" description="Helical" evidence="14">
    <location>
        <begin position="51"/>
        <end position="72"/>
    </location>
</feature>
<evidence type="ECO:0000256" key="14">
    <source>
        <dbReference type="SAM" id="Phobius"/>
    </source>
</evidence>
<feature type="transmembrane region" description="Helical" evidence="14">
    <location>
        <begin position="262"/>
        <end position="287"/>
    </location>
</feature>
<dbReference type="NCBIfam" id="TIGR00840">
    <property type="entry name" value="b_cpa1"/>
    <property type="match status" value="1"/>
</dbReference>
<evidence type="ECO:0000256" key="11">
    <source>
        <dbReference type="ARBA" id="ARBA00047524"/>
    </source>
</evidence>
<dbReference type="GO" id="GO:0098719">
    <property type="term" value="P:sodium ion import across plasma membrane"/>
    <property type="evidence" value="ECO:0007669"/>
    <property type="project" value="TreeGrafter"/>
</dbReference>
<organism evidence="16 17">
    <name type="scientific">Camellia sinensis var. sinensis</name>
    <name type="common">China tea</name>
    <dbReference type="NCBI Taxonomy" id="542762"/>
    <lineage>
        <taxon>Eukaryota</taxon>
        <taxon>Viridiplantae</taxon>
        <taxon>Streptophyta</taxon>
        <taxon>Embryophyta</taxon>
        <taxon>Tracheophyta</taxon>
        <taxon>Spermatophyta</taxon>
        <taxon>Magnoliopsida</taxon>
        <taxon>eudicotyledons</taxon>
        <taxon>Gunneridae</taxon>
        <taxon>Pentapetalae</taxon>
        <taxon>asterids</taxon>
        <taxon>Ericales</taxon>
        <taxon>Theaceae</taxon>
        <taxon>Camellia</taxon>
    </lineage>
</organism>
<evidence type="ECO:0000256" key="6">
    <source>
        <dbReference type="ARBA" id="ARBA00022989"/>
    </source>
</evidence>
<name>A0A4S4DSE3_CAMSN</name>
<evidence type="ECO:0000259" key="15">
    <source>
        <dbReference type="Pfam" id="PF00999"/>
    </source>
</evidence>
<evidence type="ECO:0000256" key="12">
    <source>
        <dbReference type="ARBA" id="ARBA00047912"/>
    </source>
</evidence>
<feature type="transmembrane region" description="Helical" evidence="14">
    <location>
        <begin position="113"/>
        <end position="138"/>
    </location>
</feature>
<comment type="caution">
    <text evidence="16">The sequence shown here is derived from an EMBL/GenBank/DDBJ whole genome shotgun (WGS) entry which is preliminary data.</text>
</comment>
<feature type="transmembrane region" description="Helical" evidence="14">
    <location>
        <begin position="345"/>
        <end position="366"/>
    </location>
</feature>
<gene>
    <name evidence="16" type="ORF">TEA_023263</name>
</gene>
<comment type="catalytic activity">
    <reaction evidence="11">
        <text>Na(+)(in) + H(+)(out) = Na(+)(out) + H(+)(in)</text>
        <dbReference type="Rhea" id="RHEA:29419"/>
        <dbReference type="ChEBI" id="CHEBI:15378"/>
        <dbReference type="ChEBI" id="CHEBI:29101"/>
    </reaction>
</comment>
<dbReference type="Proteomes" id="UP000306102">
    <property type="component" value="Unassembled WGS sequence"/>
</dbReference>
<feature type="transmembrane region" description="Helical" evidence="14">
    <location>
        <begin position="25"/>
        <end position="45"/>
    </location>
</feature>
<dbReference type="AlphaFoldDB" id="A0A4S4DSE3"/>
<keyword evidence="3" id="KW-0633">Potassium transport</keyword>
<dbReference type="GO" id="GO:0051453">
    <property type="term" value="P:regulation of intracellular pH"/>
    <property type="evidence" value="ECO:0007669"/>
    <property type="project" value="TreeGrafter"/>
</dbReference>
<dbReference type="Pfam" id="PF00999">
    <property type="entry name" value="Na_H_Exchanger"/>
    <property type="match status" value="1"/>
</dbReference>
<evidence type="ECO:0000256" key="9">
    <source>
        <dbReference type="ARBA" id="ARBA00023136"/>
    </source>
</evidence>
<dbReference type="InterPro" id="IPR018422">
    <property type="entry name" value="Cation/H_exchanger_CPA1"/>
</dbReference>
<dbReference type="GO" id="GO:0015386">
    <property type="term" value="F:potassium:proton antiporter activity"/>
    <property type="evidence" value="ECO:0007669"/>
    <property type="project" value="TreeGrafter"/>
</dbReference>